<accession>A0A7J8UBD6</accession>
<comment type="caution">
    <text evidence="1">The sequence shown here is derived from an EMBL/GenBank/DDBJ whole genome shotgun (WGS) entry which is preliminary data.</text>
</comment>
<name>A0A7J8UBD6_9ROSI</name>
<dbReference type="Proteomes" id="UP000593573">
    <property type="component" value="Unassembled WGS sequence"/>
</dbReference>
<keyword evidence="2" id="KW-1185">Reference proteome</keyword>
<sequence>MNSDLIDDKEIELLVQFST</sequence>
<protein>
    <submittedName>
        <fullName evidence="1">Uncharacterized protein</fullName>
    </submittedName>
</protein>
<reference evidence="1 2" key="1">
    <citation type="journal article" date="2019" name="Genome Biol. Evol.">
        <title>Insights into the evolution of the New World diploid cottons (Gossypium, subgenus Houzingenia) based on genome sequencing.</title>
        <authorList>
            <person name="Grover C.E."/>
            <person name="Arick M.A. 2nd"/>
            <person name="Thrash A."/>
            <person name="Conover J.L."/>
            <person name="Sanders W.S."/>
            <person name="Peterson D.G."/>
            <person name="Frelichowski J.E."/>
            <person name="Scheffler J.A."/>
            <person name="Scheffler B.E."/>
            <person name="Wendel J.F."/>
        </authorList>
    </citation>
    <scope>NUCLEOTIDE SEQUENCE [LARGE SCALE GENOMIC DNA]</scope>
    <source>
        <strain evidence="1">57</strain>
        <tissue evidence="1">Leaf</tissue>
    </source>
</reference>
<organism evidence="1 2">
    <name type="scientific">Gossypium klotzschianum</name>
    <dbReference type="NCBI Taxonomy" id="34286"/>
    <lineage>
        <taxon>Eukaryota</taxon>
        <taxon>Viridiplantae</taxon>
        <taxon>Streptophyta</taxon>
        <taxon>Embryophyta</taxon>
        <taxon>Tracheophyta</taxon>
        <taxon>Spermatophyta</taxon>
        <taxon>Magnoliopsida</taxon>
        <taxon>eudicotyledons</taxon>
        <taxon>Gunneridae</taxon>
        <taxon>Pentapetalae</taxon>
        <taxon>rosids</taxon>
        <taxon>malvids</taxon>
        <taxon>Malvales</taxon>
        <taxon>Malvaceae</taxon>
        <taxon>Malvoideae</taxon>
        <taxon>Gossypium</taxon>
    </lineage>
</organism>
<dbReference type="EMBL" id="JABFAB010000005">
    <property type="protein sequence ID" value="MBA0647731.1"/>
    <property type="molecule type" value="Genomic_DNA"/>
</dbReference>
<dbReference type="AlphaFoldDB" id="A0A7J8UBD6"/>
<evidence type="ECO:0000313" key="2">
    <source>
        <dbReference type="Proteomes" id="UP000593573"/>
    </source>
</evidence>
<evidence type="ECO:0000313" key="1">
    <source>
        <dbReference type="EMBL" id="MBA0647731.1"/>
    </source>
</evidence>
<proteinExistence type="predicted"/>
<gene>
    <name evidence="1" type="ORF">Goklo_015567</name>
</gene>